<accession>A0A061B9G8</accession>
<name>A0A061B9G8_RHOTO</name>
<dbReference type="EMBL" id="LK052947">
    <property type="protein sequence ID" value="CDR46573.1"/>
    <property type="molecule type" value="Genomic_DNA"/>
</dbReference>
<dbReference type="AlphaFoldDB" id="A0A061B9G8"/>
<evidence type="ECO:0000256" key="1">
    <source>
        <dbReference type="SAM" id="MobiDB-lite"/>
    </source>
</evidence>
<sequence>MAYSSEDSSDGVAQSELSWSVEAVALSMQLDFGTNWYSDPWAYSRAQAAWVEAENSLDSEALWEASSHLTYAGIDLTDKGIRVQKRSAVTGCYDVELESVHLVDARRYTRTAMGKKGVARSVDDFAGQATVDWFIAAGVVPDCADINCDSNRILLERRFRTALDNRHLRLVPNADLVLVRLVSEIKYQERRLSPAPLVPQKRGSPDDSSAATPPIRPRFDEFYDELEKTGAVFRLFGTIELEDPIIVRTMRKAESFKVEGINLDSARRATIASRAETADVPDSEYAVFPPLRVPVSMNCLIYAVKDTVEIGSPASYDVYDETRRLQGIIQLLVFYWMLDDDSTEADIRRLLDQFRQRVLSDYPGTFWANNIHDLGSFTYADLASHVSLPENAIDTRTARPPRRPGRRRAPGQARDSPVQPMSGVETEVMNLGAVTLRQHDTTLLPHTHDDSAGSL</sequence>
<reference evidence="2" key="1">
    <citation type="journal article" date="2014" name="Genome Announc.">
        <title>Draft genome sequence of Rhodosporidium toruloides CECT1137, an oleaginous yeast of biotechnological interest.</title>
        <authorList>
            <person name="Morin N."/>
            <person name="Calcas X."/>
            <person name="Devillers H."/>
            <person name="Durrens P."/>
            <person name="Sherman D.J."/>
            <person name="Nicaud J.-M."/>
            <person name="Neuveglise C."/>
        </authorList>
    </citation>
    <scope>NUCLEOTIDE SEQUENCE</scope>
    <source>
        <strain evidence="2">CECT1137</strain>
    </source>
</reference>
<gene>
    <name evidence="2" type="ORF">RHTO0S_12e06414g</name>
</gene>
<feature type="compositionally biased region" description="Basic residues" evidence="1">
    <location>
        <begin position="399"/>
        <end position="409"/>
    </location>
</feature>
<protein>
    <submittedName>
        <fullName evidence="2">RHTO0S12e06414g1_1</fullName>
    </submittedName>
</protein>
<organism evidence="2">
    <name type="scientific">Rhodotorula toruloides</name>
    <name type="common">Yeast</name>
    <name type="synonym">Rhodosporidium toruloides</name>
    <dbReference type="NCBI Taxonomy" id="5286"/>
    <lineage>
        <taxon>Eukaryota</taxon>
        <taxon>Fungi</taxon>
        <taxon>Dikarya</taxon>
        <taxon>Basidiomycota</taxon>
        <taxon>Pucciniomycotina</taxon>
        <taxon>Microbotryomycetes</taxon>
        <taxon>Sporidiobolales</taxon>
        <taxon>Sporidiobolaceae</taxon>
        <taxon>Rhodotorula</taxon>
    </lineage>
</organism>
<proteinExistence type="predicted"/>
<evidence type="ECO:0000313" key="2">
    <source>
        <dbReference type="EMBL" id="CDR46573.1"/>
    </source>
</evidence>
<feature type="region of interest" description="Disordered" evidence="1">
    <location>
        <begin position="391"/>
        <end position="424"/>
    </location>
</feature>